<keyword evidence="1" id="KW-0812">Transmembrane</keyword>
<name>A0A5P8KCL3_9ACTN</name>
<evidence type="ECO:0000313" key="2">
    <source>
        <dbReference type="EMBL" id="QFR00747.1"/>
    </source>
</evidence>
<keyword evidence="3" id="KW-1185">Reference proteome</keyword>
<protein>
    <submittedName>
        <fullName evidence="2">Uncharacterized protein</fullName>
    </submittedName>
</protein>
<dbReference type="Proteomes" id="UP000327294">
    <property type="component" value="Chromosome"/>
</dbReference>
<organism evidence="2 3">
    <name type="scientific">Streptomyces phaeolivaceus</name>
    <dbReference type="NCBI Taxonomy" id="2653200"/>
    <lineage>
        <taxon>Bacteria</taxon>
        <taxon>Bacillati</taxon>
        <taxon>Actinomycetota</taxon>
        <taxon>Actinomycetes</taxon>
        <taxon>Kitasatosporales</taxon>
        <taxon>Streptomycetaceae</taxon>
        <taxon>Streptomyces</taxon>
    </lineage>
</organism>
<evidence type="ECO:0000313" key="3">
    <source>
        <dbReference type="Proteomes" id="UP000327294"/>
    </source>
</evidence>
<accession>A0A5P8KCL3</accession>
<dbReference type="RefSeq" id="WP_152172077.1">
    <property type="nucleotide sequence ID" value="NZ_CP045096.1"/>
</dbReference>
<dbReference type="AlphaFoldDB" id="A0A5P8KCL3"/>
<proteinExistence type="predicted"/>
<keyword evidence="1" id="KW-0472">Membrane</keyword>
<feature type="transmembrane region" description="Helical" evidence="1">
    <location>
        <begin position="6"/>
        <end position="30"/>
    </location>
</feature>
<evidence type="ECO:0000256" key="1">
    <source>
        <dbReference type="SAM" id="Phobius"/>
    </source>
</evidence>
<dbReference type="KEGG" id="sphv:F9278_36340"/>
<dbReference type="EMBL" id="CP045096">
    <property type="protein sequence ID" value="QFR00747.1"/>
    <property type="molecule type" value="Genomic_DNA"/>
</dbReference>
<keyword evidence="1" id="KW-1133">Transmembrane helix</keyword>
<reference evidence="2 3" key="1">
    <citation type="submission" date="2019-10" db="EMBL/GenBank/DDBJ databases">
        <title>Streptomyces sp. strain GY16 isolated from leaves of Broussonetia papyrifera.</title>
        <authorList>
            <person name="Mo P."/>
        </authorList>
    </citation>
    <scope>NUCLEOTIDE SEQUENCE [LARGE SCALE GENOMIC DNA]</scope>
    <source>
        <strain evidence="2 3">GY16</strain>
    </source>
</reference>
<gene>
    <name evidence="2" type="ORF">F9278_36340</name>
</gene>
<sequence length="95" mass="9694">MNLTDTGAHIAVFLGGLAIATAFIGGLVLARRPRYQGPEPYAGFRTGARADSGSLVLLACEGHCDGDTAHETDGEDTATCVLCGTPRPVPAPDPA</sequence>